<dbReference type="GO" id="GO:0005524">
    <property type="term" value="F:ATP binding"/>
    <property type="evidence" value="ECO:0007669"/>
    <property type="project" value="InterPro"/>
</dbReference>
<evidence type="ECO:0000313" key="4">
    <source>
        <dbReference type="Proteomes" id="UP000011087"/>
    </source>
</evidence>
<dbReference type="EMBL" id="JH993007">
    <property type="protein sequence ID" value="EKX44037.1"/>
    <property type="molecule type" value="Genomic_DNA"/>
</dbReference>
<dbReference type="PANTHER" id="PTHR44329">
    <property type="entry name" value="SERINE/THREONINE-PROTEIN KINASE TNNI3K-RELATED"/>
    <property type="match status" value="1"/>
</dbReference>
<organism evidence="2">
    <name type="scientific">Guillardia theta (strain CCMP2712)</name>
    <name type="common">Cryptophyte</name>
    <dbReference type="NCBI Taxonomy" id="905079"/>
    <lineage>
        <taxon>Eukaryota</taxon>
        <taxon>Cryptophyceae</taxon>
        <taxon>Pyrenomonadales</taxon>
        <taxon>Geminigeraceae</taxon>
        <taxon>Guillardia</taxon>
    </lineage>
</organism>
<dbReference type="InterPro" id="IPR011009">
    <property type="entry name" value="Kinase-like_dom_sf"/>
</dbReference>
<dbReference type="EnsemblProtists" id="EKX44037">
    <property type="protein sequence ID" value="EKX44037"/>
    <property type="gene ID" value="GUITHDRAFT_110141"/>
</dbReference>
<gene>
    <name evidence="2" type="ORF">GUITHDRAFT_110141</name>
</gene>
<dbReference type="InterPro" id="IPR008266">
    <property type="entry name" value="Tyr_kinase_AS"/>
</dbReference>
<accession>L1J6S0</accession>
<dbReference type="SMART" id="SM00220">
    <property type="entry name" value="S_TKc"/>
    <property type="match status" value="1"/>
</dbReference>
<dbReference type="RefSeq" id="XP_005831017.1">
    <property type="nucleotide sequence ID" value="XM_005830960.1"/>
</dbReference>
<keyword evidence="4" id="KW-1185">Reference proteome</keyword>
<dbReference type="GeneID" id="17300689"/>
<reference evidence="2 4" key="1">
    <citation type="journal article" date="2012" name="Nature">
        <title>Algal genomes reveal evolutionary mosaicism and the fate of nucleomorphs.</title>
        <authorList>
            <consortium name="DOE Joint Genome Institute"/>
            <person name="Curtis B.A."/>
            <person name="Tanifuji G."/>
            <person name="Burki F."/>
            <person name="Gruber A."/>
            <person name="Irimia M."/>
            <person name="Maruyama S."/>
            <person name="Arias M.C."/>
            <person name="Ball S.G."/>
            <person name="Gile G.H."/>
            <person name="Hirakawa Y."/>
            <person name="Hopkins J.F."/>
            <person name="Kuo A."/>
            <person name="Rensing S.A."/>
            <person name="Schmutz J."/>
            <person name="Symeonidi A."/>
            <person name="Elias M."/>
            <person name="Eveleigh R.J."/>
            <person name="Herman E.K."/>
            <person name="Klute M.J."/>
            <person name="Nakayama T."/>
            <person name="Obornik M."/>
            <person name="Reyes-Prieto A."/>
            <person name="Armbrust E.V."/>
            <person name="Aves S.J."/>
            <person name="Beiko R.G."/>
            <person name="Coutinho P."/>
            <person name="Dacks J.B."/>
            <person name="Durnford D.G."/>
            <person name="Fast N.M."/>
            <person name="Green B.R."/>
            <person name="Grisdale C.J."/>
            <person name="Hempel F."/>
            <person name="Henrissat B."/>
            <person name="Hoppner M.P."/>
            <person name="Ishida K."/>
            <person name="Kim E."/>
            <person name="Koreny L."/>
            <person name="Kroth P.G."/>
            <person name="Liu Y."/>
            <person name="Malik S.B."/>
            <person name="Maier U.G."/>
            <person name="McRose D."/>
            <person name="Mock T."/>
            <person name="Neilson J.A."/>
            <person name="Onodera N.T."/>
            <person name="Poole A.M."/>
            <person name="Pritham E.J."/>
            <person name="Richards T.A."/>
            <person name="Rocap G."/>
            <person name="Roy S.W."/>
            <person name="Sarai C."/>
            <person name="Schaack S."/>
            <person name="Shirato S."/>
            <person name="Slamovits C.H."/>
            <person name="Spencer D.F."/>
            <person name="Suzuki S."/>
            <person name="Worden A.Z."/>
            <person name="Zauner S."/>
            <person name="Barry K."/>
            <person name="Bell C."/>
            <person name="Bharti A.K."/>
            <person name="Crow J.A."/>
            <person name="Grimwood J."/>
            <person name="Kramer R."/>
            <person name="Lindquist E."/>
            <person name="Lucas S."/>
            <person name="Salamov A."/>
            <person name="McFadden G.I."/>
            <person name="Lane C.E."/>
            <person name="Keeling P.J."/>
            <person name="Gray M.W."/>
            <person name="Grigoriev I.V."/>
            <person name="Archibald J.M."/>
        </authorList>
    </citation>
    <scope>NUCLEOTIDE SEQUENCE</scope>
    <source>
        <strain evidence="2 4">CCMP2712</strain>
    </source>
</reference>
<dbReference type="KEGG" id="gtt:GUITHDRAFT_110141"/>
<dbReference type="HOGENOM" id="CLU_666393_0_0_1"/>
<evidence type="ECO:0000313" key="2">
    <source>
        <dbReference type="EMBL" id="EKX44037.1"/>
    </source>
</evidence>
<evidence type="ECO:0000313" key="3">
    <source>
        <dbReference type="EnsemblProtists" id="EKX44037"/>
    </source>
</evidence>
<protein>
    <recommendedName>
        <fullName evidence="1">Protein kinase domain-containing protein</fullName>
    </recommendedName>
</protein>
<dbReference type="PROSITE" id="PS50011">
    <property type="entry name" value="PROTEIN_KINASE_DOM"/>
    <property type="match status" value="1"/>
</dbReference>
<dbReference type="PaxDb" id="55529-EKX44037"/>
<reference evidence="4" key="2">
    <citation type="submission" date="2012-11" db="EMBL/GenBank/DDBJ databases">
        <authorList>
            <person name="Kuo A."/>
            <person name="Curtis B.A."/>
            <person name="Tanifuji G."/>
            <person name="Burki F."/>
            <person name="Gruber A."/>
            <person name="Irimia M."/>
            <person name="Maruyama S."/>
            <person name="Arias M.C."/>
            <person name="Ball S.G."/>
            <person name="Gile G.H."/>
            <person name="Hirakawa Y."/>
            <person name="Hopkins J.F."/>
            <person name="Rensing S.A."/>
            <person name="Schmutz J."/>
            <person name="Symeonidi A."/>
            <person name="Elias M."/>
            <person name="Eveleigh R.J."/>
            <person name="Herman E.K."/>
            <person name="Klute M.J."/>
            <person name="Nakayama T."/>
            <person name="Obornik M."/>
            <person name="Reyes-Prieto A."/>
            <person name="Armbrust E.V."/>
            <person name="Aves S.J."/>
            <person name="Beiko R.G."/>
            <person name="Coutinho P."/>
            <person name="Dacks J.B."/>
            <person name="Durnford D.G."/>
            <person name="Fast N.M."/>
            <person name="Green B.R."/>
            <person name="Grisdale C."/>
            <person name="Hempe F."/>
            <person name="Henrissat B."/>
            <person name="Hoppner M.P."/>
            <person name="Ishida K.-I."/>
            <person name="Kim E."/>
            <person name="Koreny L."/>
            <person name="Kroth P.G."/>
            <person name="Liu Y."/>
            <person name="Malik S.-B."/>
            <person name="Maier U.G."/>
            <person name="McRose D."/>
            <person name="Mock T."/>
            <person name="Neilson J.A."/>
            <person name="Onodera N.T."/>
            <person name="Poole A.M."/>
            <person name="Pritham E.J."/>
            <person name="Richards T.A."/>
            <person name="Rocap G."/>
            <person name="Roy S.W."/>
            <person name="Sarai C."/>
            <person name="Schaack S."/>
            <person name="Shirato S."/>
            <person name="Slamovits C.H."/>
            <person name="Spencer D.F."/>
            <person name="Suzuki S."/>
            <person name="Worden A.Z."/>
            <person name="Zauner S."/>
            <person name="Barry K."/>
            <person name="Bell C."/>
            <person name="Bharti A.K."/>
            <person name="Crow J.A."/>
            <person name="Grimwood J."/>
            <person name="Kramer R."/>
            <person name="Lindquist E."/>
            <person name="Lucas S."/>
            <person name="Salamov A."/>
            <person name="McFadden G.I."/>
            <person name="Lane C.E."/>
            <person name="Keeling P.J."/>
            <person name="Gray M.W."/>
            <person name="Grigoriev I.V."/>
            <person name="Archibald J.M."/>
        </authorList>
    </citation>
    <scope>NUCLEOTIDE SEQUENCE</scope>
    <source>
        <strain evidence="4">CCMP2712</strain>
    </source>
</reference>
<dbReference type="PROSITE" id="PS00109">
    <property type="entry name" value="PROTEIN_KINASE_TYR"/>
    <property type="match status" value="1"/>
</dbReference>
<dbReference type="GO" id="GO:0004674">
    <property type="term" value="F:protein serine/threonine kinase activity"/>
    <property type="evidence" value="ECO:0007669"/>
    <property type="project" value="TreeGrafter"/>
</dbReference>
<dbReference type="Proteomes" id="UP000011087">
    <property type="component" value="Unassembled WGS sequence"/>
</dbReference>
<dbReference type="STRING" id="905079.L1J6S0"/>
<dbReference type="InterPro" id="IPR051681">
    <property type="entry name" value="Ser/Thr_Kinases-Pseudokinases"/>
</dbReference>
<dbReference type="AlphaFoldDB" id="L1J6S0"/>
<dbReference type="Gene3D" id="1.10.510.10">
    <property type="entry name" value="Transferase(Phosphotransferase) domain 1"/>
    <property type="match status" value="1"/>
</dbReference>
<proteinExistence type="predicted"/>
<dbReference type="SUPFAM" id="SSF56112">
    <property type="entry name" value="Protein kinase-like (PK-like)"/>
    <property type="match status" value="1"/>
</dbReference>
<dbReference type="PANTHER" id="PTHR44329:SF289">
    <property type="entry name" value="SERINE_THREONINE-PROTEIN KINASE VIK"/>
    <property type="match status" value="1"/>
</dbReference>
<evidence type="ECO:0000259" key="1">
    <source>
        <dbReference type="PROSITE" id="PS50011"/>
    </source>
</evidence>
<sequence>MKEESHGIACNAYSEVEGLVLQLDRLRSCDFVKPVASGDNSSKSTQSEVSWKSDAGYYDLDNTYVSEAPTNCLSDCSDIDWTFLENEAEIGCMDWLFRRKRVQRTSSVPKEKTVKSRRNSQCLSKREPADDHCLRNEIIGHDEIDWICRLKCGQDYETHRVIVRSHQLVAKCNRTAETSEEAESKLRELAGFLSTVPNHPNVQQFAGTVESIAEEERRHAVLLEWIPGYTLKEIWMSKRDCEGGRHVSNKLALRWSLALVKGLHFLHTQEHPILHLDLCPDNIVITEDMQSVKIKGLRPQGLRFARDQRYTAPELQLDNPMVSCKADIFSCALIVWEMFSCKQAFSDVIYEITNESHRPFIRPPVDRLKCRRLIPILEASWAHDPAVRIDSGLLLRRLRSLRLRGEGPATPQT</sequence>
<dbReference type="eggNOG" id="KOG0192">
    <property type="taxonomic scope" value="Eukaryota"/>
</dbReference>
<name>L1J6S0_GUITC</name>
<feature type="domain" description="Protein kinase" evidence="1">
    <location>
        <begin position="141"/>
        <end position="403"/>
    </location>
</feature>
<dbReference type="Pfam" id="PF00069">
    <property type="entry name" value="Pkinase"/>
    <property type="match status" value="1"/>
</dbReference>
<dbReference type="InterPro" id="IPR000719">
    <property type="entry name" value="Prot_kinase_dom"/>
</dbReference>
<reference evidence="3" key="3">
    <citation type="submission" date="2015-06" db="UniProtKB">
        <authorList>
            <consortium name="EnsemblProtists"/>
        </authorList>
    </citation>
    <scope>IDENTIFICATION</scope>
</reference>